<comment type="caution">
    <text evidence="12">The sequence shown here is derived from an EMBL/GenBank/DDBJ whole genome shotgun (WGS) entry which is preliminary data.</text>
</comment>
<dbReference type="PROSITE" id="PS51177">
    <property type="entry name" value="LUMAZINE_BIND"/>
    <property type="match status" value="2"/>
</dbReference>
<evidence type="ECO:0000313" key="13">
    <source>
        <dbReference type="Proteomes" id="UP001596011"/>
    </source>
</evidence>
<evidence type="ECO:0000256" key="1">
    <source>
        <dbReference type="ARBA" id="ARBA00000968"/>
    </source>
</evidence>
<comment type="pathway">
    <text evidence="3">Cofactor biosynthesis; riboflavin biosynthesis; riboflavin from 2-hydroxy-3-oxobutyl phosphate and 5-amino-6-(D-ribitylamino)uracil: step 2/2.</text>
</comment>
<keyword evidence="13" id="KW-1185">Reference proteome</keyword>
<dbReference type="SUPFAM" id="SSF63380">
    <property type="entry name" value="Riboflavin synthase domain-like"/>
    <property type="match status" value="2"/>
</dbReference>
<evidence type="ECO:0000256" key="8">
    <source>
        <dbReference type="ARBA" id="ARBA00022737"/>
    </source>
</evidence>
<evidence type="ECO:0000313" key="12">
    <source>
        <dbReference type="EMBL" id="MFC4626790.1"/>
    </source>
</evidence>
<dbReference type="Proteomes" id="UP001596011">
    <property type="component" value="Unassembled WGS sequence"/>
</dbReference>
<dbReference type="NCBIfam" id="TIGR00187">
    <property type="entry name" value="ribE"/>
    <property type="match status" value="1"/>
</dbReference>
<evidence type="ECO:0000256" key="6">
    <source>
        <dbReference type="ARBA" id="ARBA00022619"/>
    </source>
</evidence>
<evidence type="ECO:0000256" key="3">
    <source>
        <dbReference type="ARBA" id="ARBA00004887"/>
    </source>
</evidence>
<feature type="repeat" description="Lumazine-binding" evidence="10">
    <location>
        <begin position="101"/>
        <end position="197"/>
    </location>
</feature>
<dbReference type="GO" id="GO:0004746">
    <property type="term" value="F:riboflavin synthase activity"/>
    <property type="evidence" value="ECO:0007669"/>
    <property type="project" value="UniProtKB-EC"/>
</dbReference>
<dbReference type="CDD" id="cd00402">
    <property type="entry name" value="Riboflavin_synthase_like"/>
    <property type="match status" value="1"/>
</dbReference>
<keyword evidence="7 12" id="KW-0808">Transferase</keyword>
<sequence length="224" mass="22466">MFTGIIEELGSVVALDRPDGDDGADAVVTVAGPLAASDARPGDSIAVDGVCLTVVSVADGSFVAEIMPESLRRSSLGGLVPGSVVNLERALPANGRLGGHVVQGHVDGMATLVRRTPGPRWDDLEFSAPAALTRYIAEKGSIALAGVSLTVTWVSDDGFGVSLIPTTLAATTLGRLVPGDVVNVEVDVLAKYVERLLAAGASVPGGTTAADAAAGLGDLTGAAR</sequence>
<protein>
    <recommendedName>
        <fullName evidence="5 9">Riboflavin synthase</fullName>
        <ecNumber evidence="4 9">2.5.1.9</ecNumber>
    </recommendedName>
</protein>
<dbReference type="PANTHER" id="PTHR21098">
    <property type="entry name" value="RIBOFLAVIN SYNTHASE ALPHA CHAIN"/>
    <property type="match status" value="1"/>
</dbReference>
<feature type="repeat" description="Lumazine-binding" evidence="10">
    <location>
        <begin position="1"/>
        <end position="100"/>
    </location>
</feature>
<keyword evidence="8" id="KW-0677">Repeat</keyword>
<dbReference type="EMBL" id="JBHSFI010000001">
    <property type="protein sequence ID" value="MFC4626790.1"/>
    <property type="molecule type" value="Genomic_DNA"/>
</dbReference>
<evidence type="ECO:0000256" key="7">
    <source>
        <dbReference type="ARBA" id="ARBA00022679"/>
    </source>
</evidence>
<dbReference type="InterPro" id="IPR023366">
    <property type="entry name" value="ATP_synth_asu-like_sf"/>
</dbReference>
<dbReference type="PIRSF" id="PIRSF000498">
    <property type="entry name" value="Riboflavin_syn_A"/>
    <property type="match status" value="1"/>
</dbReference>
<comment type="function">
    <text evidence="2">Catalyzes the dismutation of two molecules of 6,7-dimethyl-8-ribityllumazine, resulting in the formation of riboflavin and 5-amino-6-(D-ribitylamino)uracil.</text>
</comment>
<evidence type="ECO:0000256" key="10">
    <source>
        <dbReference type="PROSITE-ProRule" id="PRU00524"/>
    </source>
</evidence>
<name>A0ABV9HB69_9MICO</name>
<evidence type="ECO:0000256" key="5">
    <source>
        <dbReference type="ARBA" id="ARBA00013950"/>
    </source>
</evidence>
<evidence type="ECO:0000256" key="2">
    <source>
        <dbReference type="ARBA" id="ARBA00002803"/>
    </source>
</evidence>
<accession>A0ABV9HB69</accession>
<reference evidence="13" key="1">
    <citation type="journal article" date="2019" name="Int. J. Syst. Evol. Microbiol.">
        <title>The Global Catalogue of Microorganisms (GCM) 10K type strain sequencing project: providing services to taxonomists for standard genome sequencing and annotation.</title>
        <authorList>
            <consortium name="The Broad Institute Genomics Platform"/>
            <consortium name="The Broad Institute Genome Sequencing Center for Infectious Disease"/>
            <person name="Wu L."/>
            <person name="Ma J."/>
        </authorList>
    </citation>
    <scope>NUCLEOTIDE SEQUENCE [LARGE SCALE GENOMIC DNA]</scope>
    <source>
        <strain evidence="13">CCUG 42722</strain>
    </source>
</reference>
<evidence type="ECO:0000259" key="11">
    <source>
        <dbReference type="PROSITE" id="PS51177"/>
    </source>
</evidence>
<feature type="domain" description="Lumazine-binding" evidence="11">
    <location>
        <begin position="101"/>
        <end position="197"/>
    </location>
</feature>
<dbReference type="Pfam" id="PF00677">
    <property type="entry name" value="Lum_binding"/>
    <property type="match status" value="2"/>
</dbReference>
<dbReference type="NCBIfam" id="NF006767">
    <property type="entry name" value="PRK09289.1"/>
    <property type="match status" value="1"/>
</dbReference>
<dbReference type="InterPro" id="IPR026017">
    <property type="entry name" value="Lumazine-bd_dom"/>
</dbReference>
<dbReference type="RefSeq" id="WP_377131240.1">
    <property type="nucleotide sequence ID" value="NZ_JBHSFI010000001.1"/>
</dbReference>
<feature type="domain" description="Lumazine-binding" evidence="11">
    <location>
        <begin position="1"/>
        <end position="100"/>
    </location>
</feature>
<dbReference type="InterPro" id="IPR017938">
    <property type="entry name" value="Riboflavin_synthase-like_b-brl"/>
</dbReference>
<dbReference type="InterPro" id="IPR001783">
    <property type="entry name" value="Lumazine-bd"/>
</dbReference>
<proteinExistence type="predicted"/>
<organism evidence="12 13">
    <name type="scientific">Promicromonospora alba</name>
    <dbReference type="NCBI Taxonomy" id="1616110"/>
    <lineage>
        <taxon>Bacteria</taxon>
        <taxon>Bacillati</taxon>
        <taxon>Actinomycetota</taxon>
        <taxon>Actinomycetes</taxon>
        <taxon>Micrococcales</taxon>
        <taxon>Promicromonosporaceae</taxon>
        <taxon>Promicromonospora</taxon>
    </lineage>
</organism>
<evidence type="ECO:0000256" key="9">
    <source>
        <dbReference type="NCBIfam" id="TIGR00187"/>
    </source>
</evidence>
<keyword evidence="6" id="KW-0686">Riboflavin biosynthesis</keyword>
<dbReference type="PANTHER" id="PTHR21098:SF12">
    <property type="entry name" value="RIBOFLAVIN SYNTHASE"/>
    <property type="match status" value="1"/>
</dbReference>
<dbReference type="EC" id="2.5.1.9" evidence="4 9"/>
<evidence type="ECO:0000256" key="4">
    <source>
        <dbReference type="ARBA" id="ARBA00012827"/>
    </source>
</evidence>
<comment type="catalytic activity">
    <reaction evidence="1">
        <text>2 6,7-dimethyl-8-(1-D-ribityl)lumazine + H(+) = 5-amino-6-(D-ribitylamino)uracil + riboflavin</text>
        <dbReference type="Rhea" id="RHEA:20772"/>
        <dbReference type="ChEBI" id="CHEBI:15378"/>
        <dbReference type="ChEBI" id="CHEBI:15934"/>
        <dbReference type="ChEBI" id="CHEBI:57986"/>
        <dbReference type="ChEBI" id="CHEBI:58201"/>
        <dbReference type="EC" id="2.5.1.9"/>
    </reaction>
</comment>
<gene>
    <name evidence="12" type="ORF">ACFO6V_01005</name>
</gene>
<dbReference type="Gene3D" id="2.40.30.20">
    <property type="match status" value="2"/>
</dbReference>